<evidence type="ECO:0000313" key="2">
    <source>
        <dbReference type="EMBL" id="EQD71522.1"/>
    </source>
</evidence>
<dbReference type="SUPFAM" id="SSF82544">
    <property type="entry name" value="GckA/TtuD-like"/>
    <property type="match status" value="1"/>
</dbReference>
<reference evidence="2" key="1">
    <citation type="submission" date="2013-08" db="EMBL/GenBank/DDBJ databases">
        <authorList>
            <person name="Mendez C."/>
            <person name="Richter M."/>
            <person name="Ferrer M."/>
            <person name="Sanchez J."/>
        </authorList>
    </citation>
    <scope>NUCLEOTIDE SEQUENCE</scope>
</reference>
<comment type="caution">
    <text evidence="2">The sequence shown here is derived from an EMBL/GenBank/DDBJ whole genome shotgun (WGS) entry which is preliminary data.</text>
</comment>
<dbReference type="InterPro" id="IPR025286">
    <property type="entry name" value="MOFRL_assoc_dom"/>
</dbReference>
<dbReference type="InterPro" id="IPR039760">
    <property type="entry name" value="MOFRL_protein"/>
</dbReference>
<name>T1BNW2_9ZZZZ</name>
<dbReference type="PANTHER" id="PTHR12227:SF0">
    <property type="entry name" value="GLYCERATE KINASE"/>
    <property type="match status" value="1"/>
</dbReference>
<gene>
    <name evidence="2" type="ORF">B1A_05750</name>
</gene>
<dbReference type="InterPro" id="IPR038614">
    <property type="entry name" value="GK_N_sf"/>
</dbReference>
<reference evidence="2" key="2">
    <citation type="journal article" date="2014" name="ISME J.">
        <title>Microbial stratification in low pH oxic and suboxic macroscopic growths along an acid mine drainage.</title>
        <authorList>
            <person name="Mendez-Garcia C."/>
            <person name="Mesa V."/>
            <person name="Sprenger R.R."/>
            <person name="Richter M."/>
            <person name="Diez M.S."/>
            <person name="Solano J."/>
            <person name="Bargiela R."/>
            <person name="Golyshina O.V."/>
            <person name="Manteca A."/>
            <person name="Ramos J.L."/>
            <person name="Gallego J.R."/>
            <person name="Llorente I."/>
            <person name="Martins Dos Santos V.A."/>
            <person name="Jensen O.N."/>
            <person name="Pelaez A.I."/>
            <person name="Sanchez J."/>
            <person name="Ferrer M."/>
        </authorList>
    </citation>
    <scope>NUCLEOTIDE SEQUENCE</scope>
</reference>
<sequence length="128" mass="13729">LEQHWTGALGGVVVTRYGHKVSTRSIEVLEAAHPVPDEAGQRASQRILEAVQGLRAEDLVICLISGGGSALLAAPAPGLTLADKQTMNRSLLRSGATITEMNCVRKHLSSLKGGLWPWLVIRPKWSPC</sequence>
<dbReference type="Gene3D" id="3.40.50.10180">
    <property type="entry name" value="Glycerate kinase, MOFRL-like N-terminal domain"/>
    <property type="match status" value="1"/>
</dbReference>
<feature type="domain" description="MOFRL-associated" evidence="1">
    <location>
        <begin position="2"/>
        <end position="114"/>
    </location>
</feature>
<feature type="non-terminal residue" evidence="2">
    <location>
        <position position="1"/>
    </location>
</feature>
<organism evidence="2">
    <name type="scientific">mine drainage metagenome</name>
    <dbReference type="NCBI Taxonomy" id="410659"/>
    <lineage>
        <taxon>unclassified sequences</taxon>
        <taxon>metagenomes</taxon>
        <taxon>ecological metagenomes</taxon>
    </lineage>
</organism>
<protein>
    <submittedName>
        <fullName evidence="2">Hydroxypyruvate reductase</fullName>
    </submittedName>
</protein>
<proteinExistence type="predicted"/>
<dbReference type="GO" id="GO:0005737">
    <property type="term" value="C:cytoplasm"/>
    <property type="evidence" value="ECO:0007669"/>
    <property type="project" value="TreeGrafter"/>
</dbReference>
<dbReference type="Pfam" id="PF13660">
    <property type="entry name" value="DUF4147"/>
    <property type="match status" value="1"/>
</dbReference>
<dbReference type="EMBL" id="AUZX01004194">
    <property type="protein sequence ID" value="EQD71522.1"/>
    <property type="molecule type" value="Genomic_DNA"/>
</dbReference>
<dbReference type="PANTHER" id="PTHR12227">
    <property type="entry name" value="GLYCERATE KINASE"/>
    <property type="match status" value="1"/>
</dbReference>
<keyword evidence="2" id="KW-0670">Pyruvate</keyword>
<dbReference type="GO" id="GO:0008887">
    <property type="term" value="F:glycerate kinase activity"/>
    <property type="evidence" value="ECO:0007669"/>
    <property type="project" value="InterPro"/>
</dbReference>
<evidence type="ECO:0000259" key="1">
    <source>
        <dbReference type="Pfam" id="PF13660"/>
    </source>
</evidence>
<accession>T1BNW2</accession>
<dbReference type="AlphaFoldDB" id="T1BNW2"/>